<organism evidence="2 3">
    <name type="scientific">Lysinimonas soli</name>
    <dbReference type="NCBI Taxonomy" id="1074233"/>
    <lineage>
        <taxon>Bacteria</taxon>
        <taxon>Bacillati</taxon>
        <taxon>Actinomycetota</taxon>
        <taxon>Actinomycetes</taxon>
        <taxon>Micrococcales</taxon>
        <taxon>Microbacteriaceae</taxon>
        <taxon>Lysinimonas</taxon>
    </lineage>
</organism>
<evidence type="ECO:0000256" key="1">
    <source>
        <dbReference type="SAM" id="MobiDB-lite"/>
    </source>
</evidence>
<evidence type="ECO:0000313" key="3">
    <source>
        <dbReference type="Proteomes" id="UP001596039"/>
    </source>
</evidence>
<feature type="region of interest" description="Disordered" evidence="1">
    <location>
        <begin position="132"/>
        <end position="151"/>
    </location>
</feature>
<keyword evidence="3" id="KW-1185">Reference proteome</keyword>
<dbReference type="EMBL" id="JBHSMG010000003">
    <property type="protein sequence ID" value="MFC5503125.1"/>
    <property type="molecule type" value="Genomic_DNA"/>
</dbReference>
<proteinExistence type="predicted"/>
<sequence>MADETNPETPTVAPNPGDPTTEIVPFSSPVSFDDAVTAAGSYAGTVLGIAYDNPEVSGEYYFASTQTPAEFEAKFDSSFATTPAATGLVVATTVPVGSQPAGLSAKIAPSINTLTPAFVPRPATFSPRIQKLTTRPTSQTSKVASPASVQSGDWRPAQANVYLTTYSAPNRVDISSSYWWLGADAPWLLPSDWGIEFEVNMYDPNGDRGTRTSCFLPDGTDVDYAYKASLAAQNQNLNWQVIRPDGVTAPKSLGAYADYNDLSDPCNQASFAIGLRYPQNIQGYGIVFTISAPKGRTATSIISGGTQAVLDGLCNVWPYSVGAKTDCMGAQAGDWPLGSVPHATGTLSQARGWRGPKLCWFSDQKGQVAPVNQTNDC</sequence>
<reference evidence="3" key="1">
    <citation type="journal article" date="2019" name="Int. J. Syst. Evol. Microbiol.">
        <title>The Global Catalogue of Microorganisms (GCM) 10K type strain sequencing project: providing services to taxonomists for standard genome sequencing and annotation.</title>
        <authorList>
            <consortium name="The Broad Institute Genomics Platform"/>
            <consortium name="The Broad Institute Genome Sequencing Center for Infectious Disease"/>
            <person name="Wu L."/>
            <person name="Ma J."/>
        </authorList>
    </citation>
    <scope>NUCLEOTIDE SEQUENCE [LARGE SCALE GENOMIC DNA]</scope>
    <source>
        <strain evidence="3">CGMCC 4.6997</strain>
    </source>
</reference>
<evidence type="ECO:0000313" key="2">
    <source>
        <dbReference type="EMBL" id="MFC5503125.1"/>
    </source>
</evidence>
<protein>
    <submittedName>
        <fullName evidence="2">Uncharacterized protein</fullName>
    </submittedName>
</protein>
<dbReference type="Proteomes" id="UP001596039">
    <property type="component" value="Unassembled WGS sequence"/>
</dbReference>
<feature type="region of interest" description="Disordered" evidence="1">
    <location>
        <begin position="1"/>
        <end position="22"/>
    </location>
</feature>
<dbReference type="RefSeq" id="WP_386740838.1">
    <property type="nucleotide sequence ID" value="NZ_JBHSMG010000003.1"/>
</dbReference>
<comment type="caution">
    <text evidence="2">The sequence shown here is derived from an EMBL/GenBank/DDBJ whole genome shotgun (WGS) entry which is preliminary data.</text>
</comment>
<accession>A0ABW0NSR9</accession>
<name>A0ABW0NSR9_9MICO</name>
<gene>
    <name evidence="2" type="ORF">ACFPJ4_12820</name>
</gene>